<feature type="transmembrane region" description="Helical" evidence="1">
    <location>
        <begin position="33"/>
        <end position="57"/>
    </location>
</feature>
<reference evidence="3" key="1">
    <citation type="journal article" date="2017" name="Genome Biol.">
        <title>Comparative genomics reveals high biological diversity and specific adaptations in the industrially and medically important fungal genus Aspergillus.</title>
        <authorList>
            <person name="de Vries R.P."/>
            <person name="Riley R."/>
            <person name="Wiebenga A."/>
            <person name="Aguilar-Osorio G."/>
            <person name="Amillis S."/>
            <person name="Uchima C.A."/>
            <person name="Anderluh G."/>
            <person name="Asadollahi M."/>
            <person name="Askin M."/>
            <person name="Barry K."/>
            <person name="Battaglia E."/>
            <person name="Bayram O."/>
            <person name="Benocci T."/>
            <person name="Braus-Stromeyer S.A."/>
            <person name="Caldana C."/>
            <person name="Canovas D."/>
            <person name="Cerqueira G.C."/>
            <person name="Chen F."/>
            <person name="Chen W."/>
            <person name="Choi C."/>
            <person name="Clum A."/>
            <person name="Dos Santos R.A."/>
            <person name="Damasio A.R."/>
            <person name="Diallinas G."/>
            <person name="Emri T."/>
            <person name="Fekete E."/>
            <person name="Flipphi M."/>
            <person name="Freyberg S."/>
            <person name="Gallo A."/>
            <person name="Gournas C."/>
            <person name="Habgood R."/>
            <person name="Hainaut M."/>
            <person name="Harispe M.L."/>
            <person name="Henrissat B."/>
            <person name="Hilden K.S."/>
            <person name="Hope R."/>
            <person name="Hossain A."/>
            <person name="Karabika E."/>
            <person name="Karaffa L."/>
            <person name="Karanyi Z."/>
            <person name="Krasevec N."/>
            <person name="Kuo A."/>
            <person name="Kusch H."/>
            <person name="LaButti K."/>
            <person name="Lagendijk E.L."/>
            <person name="Lapidus A."/>
            <person name="Levasseur A."/>
            <person name="Lindquist E."/>
            <person name="Lipzen A."/>
            <person name="Logrieco A.F."/>
            <person name="MacCabe A."/>
            <person name="Maekelae M.R."/>
            <person name="Malavazi I."/>
            <person name="Melin P."/>
            <person name="Meyer V."/>
            <person name="Mielnichuk N."/>
            <person name="Miskei M."/>
            <person name="Molnar A.P."/>
            <person name="Mule G."/>
            <person name="Ngan C.Y."/>
            <person name="Orejas M."/>
            <person name="Orosz E."/>
            <person name="Ouedraogo J.P."/>
            <person name="Overkamp K.M."/>
            <person name="Park H.-S."/>
            <person name="Perrone G."/>
            <person name="Piumi F."/>
            <person name="Punt P.J."/>
            <person name="Ram A.F."/>
            <person name="Ramon A."/>
            <person name="Rauscher S."/>
            <person name="Record E."/>
            <person name="Riano-Pachon D.M."/>
            <person name="Robert V."/>
            <person name="Roehrig J."/>
            <person name="Ruller R."/>
            <person name="Salamov A."/>
            <person name="Salih N.S."/>
            <person name="Samson R.A."/>
            <person name="Sandor E."/>
            <person name="Sanguinetti M."/>
            <person name="Schuetze T."/>
            <person name="Sepcic K."/>
            <person name="Shelest E."/>
            <person name="Sherlock G."/>
            <person name="Sophianopoulou V."/>
            <person name="Squina F.M."/>
            <person name="Sun H."/>
            <person name="Susca A."/>
            <person name="Todd R.B."/>
            <person name="Tsang A."/>
            <person name="Unkles S.E."/>
            <person name="van de Wiele N."/>
            <person name="van Rossen-Uffink D."/>
            <person name="Oliveira J.V."/>
            <person name="Vesth T.C."/>
            <person name="Visser J."/>
            <person name="Yu J.-H."/>
            <person name="Zhou M."/>
            <person name="Andersen M.R."/>
            <person name="Archer D.B."/>
            <person name="Baker S.E."/>
            <person name="Benoit I."/>
            <person name="Brakhage A.A."/>
            <person name="Braus G.H."/>
            <person name="Fischer R."/>
            <person name="Frisvad J.C."/>
            <person name="Goldman G.H."/>
            <person name="Houbraken J."/>
            <person name="Oakley B."/>
            <person name="Pocsi I."/>
            <person name="Scazzocchio C."/>
            <person name="Seiboth B."/>
            <person name="vanKuyk P.A."/>
            <person name="Wortman J."/>
            <person name="Dyer P.S."/>
            <person name="Grigoriev I.V."/>
        </authorList>
    </citation>
    <scope>NUCLEOTIDE SEQUENCE [LARGE SCALE GENOMIC DNA]</scope>
    <source>
        <strain evidence="3">CBS 506.65</strain>
    </source>
</reference>
<dbReference type="EMBL" id="KV878372">
    <property type="protein sequence ID" value="OJJ42042.1"/>
    <property type="molecule type" value="Genomic_DNA"/>
</dbReference>
<evidence type="ECO:0000313" key="2">
    <source>
        <dbReference type="EMBL" id="OJJ42042.1"/>
    </source>
</evidence>
<organism evidence="2 3">
    <name type="scientific">Penicilliopsis zonata CBS 506.65</name>
    <dbReference type="NCBI Taxonomy" id="1073090"/>
    <lineage>
        <taxon>Eukaryota</taxon>
        <taxon>Fungi</taxon>
        <taxon>Dikarya</taxon>
        <taxon>Ascomycota</taxon>
        <taxon>Pezizomycotina</taxon>
        <taxon>Eurotiomycetes</taxon>
        <taxon>Eurotiomycetidae</taxon>
        <taxon>Eurotiales</taxon>
        <taxon>Aspergillaceae</taxon>
        <taxon>Penicilliopsis</taxon>
    </lineage>
</organism>
<feature type="non-terminal residue" evidence="2">
    <location>
        <position position="1"/>
    </location>
</feature>
<evidence type="ECO:0000256" key="1">
    <source>
        <dbReference type="SAM" id="Phobius"/>
    </source>
</evidence>
<protein>
    <submittedName>
        <fullName evidence="2">Uncharacterized protein</fullName>
    </submittedName>
</protein>
<keyword evidence="1" id="KW-0812">Transmembrane</keyword>
<evidence type="ECO:0000313" key="3">
    <source>
        <dbReference type="Proteomes" id="UP000184188"/>
    </source>
</evidence>
<proteinExistence type="predicted"/>
<dbReference type="RefSeq" id="XP_022576552.1">
    <property type="nucleotide sequence ID" value="XM_022730203.1"/>
</dbReference>
<dbReference type="STRING" id="1073090.A0A1L9S4E4"/>
<sequence length="140" mass="15836">ELPPISPAEPEILVMRGCQYGKFIADCDKDNEFAVLVVAFQKLVFCSYCVVMLRAGVSKKATNDMMRRYTGEKKDDLTLEKDRNVSRTPAQFGRFAAHDADGYFTVADRLGRAEIPPWEPGWMPYCLPCIVHHLTGYTVQ</sequence>
<gene>
    <name evidence="2" type="ORF">ASPZODRAFT_77845</name>
</gene>
<keyword evidence="3" id="KW-1185">Reference proteome</keyword>
<dbReference type="Proteomes" id="UP000184188">
    <property type="component" value="Unassembled WGS sequence"/>
</dbReference>
<dbReference type="OrthoDB" id="3882355at2759"/>
<dbReference type="GeneID" id="34616667"/>
<keyword evidence="1" id="KW-1133">Transmembrane helix</keyword>
<dbReference type="AlphaFoldDB" id="A0A1L9S4E4"/>
<accession>A0A1L9S4E4</accession>
<dbReference type="VEuPathDB" id="FungiDB:ASPZODRAFT_77845"/>
<keyword evidence="1" id="KW-0472">Membrane</keyword>
<name>A0A1L9S4E4_9EURO</name>